<protein>
    <recommendedName>
        <fullName evidence="4">TLC domain-containing protein</fullName>
    </recommendedName>
</protein>
<name>A0A1X0RT85_RHIZD</name>
<feature type="transmembrane region" description="Helical" evidence="1">
    <location>
        <begin position="115"/>
        <end position="132"/>
    </location>
</feature>
<feature type="transmembrane region" description="Helical" evidence="1">
    <location>
        <begin position="167"/>
        <end position="185"/>
    </location>
</feature>
<dbReference type="OMA" id="QISWILT"/>
<keyword evidence="1" id="KW-0812">Transmembrane</keyword>
<evidence type="ECO:0000256" key="1">
    <source>
        <dbReference type="SAM" id="Phobius"/>
    </source>
</evidence>
<keyword evidence="1" id="KW-1133">Transmembrane helix</keyword>
<proteinExistence type="predicted"/>
<feature type="transmembrane region" description="Helical" evidence="1">
    <location>
        <begin position="15"/>
        <end position="35"/>
    </location>
</feature>
<sequence>MIQKLTLAQVFCQPIVPISFVISFATLISIFFYCIKSGLTKTDKQISWILTFTSSLVCTFISIPHFFFFWRSGWDMNLLSFDSNFHISMVCFFISYLVLDLSLGSIYYRHRITVLTGWIHHPLYIGVFLWLLKSRSSSFFSVSCLLELPTLLLAIGSIRDQWRCDFLFASTFFALRLVFHSYMIIALKQYHRLEFLWMFAMSVFPLHLYWFYGIIGQLIKRYPVIYKSKTDGVSSAVVQAKRSKHSFLERIYTI</sequence>
<keyword evidence="1" id="KW-0472">Membrane</keyword>
<evidence type="ECO:0000313" key="2">
    <source>
        <dbReference type="EMBL" id="ORE15256.1"/>
    </source>
</evidence>
<feature type="transmembrane region" description="Helical" evidence="1">
    <location>
        <begin position="138"/>
        <end position="155"/>
    </location>
</feature>
<organism evidence="2 3">
    <name type="scientific">Rhizopus microsporus</name>
    <dbReference type="NCBI Taxonomy" id="58291"/>
    <lineage>
        <taxon>Eukaryota</taxon>
        <taxon>Fungi</taxon>
        <taxon>Fungi incertae sedis</taxon>
        <taxon>Mucoromycota</taxon>
        <taxon>Mucoromycotina</taxon>
        <taxon>Mucoromycetes</taxon>
        <taxon>Mucorales</taxon>
        <taxon>Mucorineae</taxon>
        <taxon>Rhizopodaceae</taxon>
        <taxon>Rhizopus</taxon>
    </lineage>
</organism>
<dbReference type="AlphaFoldDB" id="A0A1X0RT85"/>
<gene>
    <name evidence="2" type="ORF">BCV71DRAFT_36433</name>
</gene>
<dbReference type="Proteomes" id="UP000242381">
    <property type="component" value="Unassembled WGS sequence"/>
</dbReference>
<feature type="transmembrane region" description="Helical" evidence="1">
    <location>
        <begin position="87"/>
        <end position="108"/>
    </location>
</feature>
<evidence type="ECO:0008006" key="4">
    <source>
        <dbReference type="Google" id="ProtNLM"/>
    </source>
</evidence>
<dbReference type="VEuPathDB" id="FungiDB:BCV72DRAFT_303732"/>
<evidence type="ECO:0000313" key="3">
    <source>
        <dbReference type="Proteomes" id="UP000242381"/>
    </source>
</evidence>
<feature type="transmembrane region" description="Helical" evidence="1">
    <location>
        <begin position="197"/>
        <end position="219"/>
    </location>
</feature>
<accession>A0A1X0RT85</accession>
<reference evidence="2 3" key="1">
    <citation type="journal article" date="2016" name="Proc. Natl. Acad. Sci. U.S.A.">
        <title>Lipid metabolic changes in an early divergent fungus govern the establishment of a mutualistic symbiosis with endobacteria.</title>
        <authorList>
            <person name="Lastovetsky O.A."/>
            <person name="Gaspar M.L."/>
            <person name="Mondo S.J."/>
            <person name="LaButti K.M."/>
            <person name="Sandor L."/>
            <person name="Grigoriev I.V."/>
            <person name="Henry S.A."/>
            <person name="Pawlowska T.E."/>
        </authorList>
    </citation>
    <scope>NUCLEOTIDE SEQUENCE [LARGE SCALE GENOMIC DNA]</scope>
    <source>
        <strain evidence="2 3">ATCC 11559</strain>
    </source>
</reference>
<dbReference type="EMBL" id="KV921432">
    <property type="protein sequence ID" value="ORE15256.1"/>
    <property type="molecule type" value="Genomic_DNA"/>
</dbReference>
<feature type="transmembrane region" description="Helical" evidence="1">
    <location>
        <begin position="47"/>
        <end position="67"/>
    </location>
</feature>